<dbReference type="Proteomes" id="UP000447355">
    <property type="component" value="Unassembled WGS sequence"/>
</dbReference>
<evidence type="ECO:0000256" key="1">
    <source>
        <dbReference type="SAM" id="Phobius"/>
    </source>
</evidence>
<evidence type="ECO:0000259" key="2">
    <source>
        <dbReference type="Pfam" id="PF05569"/>
    </source>
</evidence>
<keyword evidence="1" id="KW-1133">Transmembrane helix</keyword>
<dbReference type="Pfam" id="PF05569">
    <property type="entry name" value="Peptidase_M56"/>
    <property type="match status" value="1"/>
</dbReference>
<feature type="transmembrane region" description="Helical" evidence="1">
    <location>
        <begin position="46"/>
        <end position="66"/>
    </location>
</feature>
<feature type="domain" description="Peptidase M56" evidence="2">
    <location>
        <begin position="16"/>
        <end position="271"/>
    </location>
</feature>
<keyword evidence="1" id="KW-0472">Membrane</keyword>
<dbReference type="RefSeq" id="WP_161087424.1">
    <property type="nucleotide sequence ID" value="NZ_WWCX01000133.1"/>
</dbReference>
<feature type="transmembrane region" description="Helical" evidence="1">
    <location>
        <begin position="12"/>
        <end position="34"/>
    </location>
</feature>
<dbReference type="PANTHER" id="PTHR34978">
    <property type="entry name" value="POSSIBLE SENSOR-TRANSDUCER PROTEIN BLAR"/>
    <property type="match status" value="1"/>
</dbReference>
<comment type="caution">
    <text evidence="3">The sequence shown here is derived from an EMBL/GenBank/DDBJ whole genome shotgun (WGS) entry which is preliminary data.</text>
</comment>
<dbReference type="InterPro" id="IPR008756">
    <property type="entry name" value="Peptidase_M56"/>
</dbReference>
<dbReference type="EMBL" id="WWCX01000133">
    <property type="protein sequence ID" value="MYM98613.1"/>
    <property type="molecule type" value="Genomic_DNA"/>
</dbReference>
<keyword evidence="1" id="KW-0812">Transmembrane</keyword>
<dbReference type="CDD" id="cd07341">
    <property type="entry name" value="M56_BlaR1_MecR1_like"/>
    <property type="match status" value="1"/>
</dbReference>
<gene>
    <name evidence="3" type="ORF">GTP90_32690</name>
</gene>
<evidence type="ECO:0000313" key="3">
    <source>
        <dbReference type="EMBL" id="MYM98613.1"/>
    </source>
</evidence>
<protein>
    <recommendedName>
        <fullName evidence="2">Peptidase M56 domain-containing protein</fullName>
    </recommendedName>
</protein>
<dbReference type="AlphaFoldDB" id="A0A845GVX2"/>
<accession>A0A845GVX2</accession>
<name>A0A845GVX2_9BURK</name>
<evidence type="ECO:0000313" key="4">
    <source>
        <dbReference type="Proteomes" id="UP000447355"/>
    </source>
</evidence>
<feature type="transmembrane region" description="Helical" evidence="1">
    <location>
        <begin position="99"/>
        <end position="120"/>
    </location>
</feature>
<dbReference type="PANTHER" id="PTHR34978:SF3">
    <property type="entry name" value="SLR0241 PROTEIN"/>
    <property type="match status" value="1"/>
</dbReference>
<organism evidence="3 4">
    <name type="scientific">Duganella vulcania</name>
    <dbReference type="NCBI Taxonomy" id="2692166"/>
    <lineage>
        <taxon>Bacteria</taxon>
        <taxon>Pseudomonadati</taxon>
        <taxon>Pseudomonadota</taxon>
        <taxon>Betaproteobacteria</taxon>
        <taxon>Burkholderiales</taxon>
        <taxon>Oxalobacteraceae</taxon>
        <taxon>Telluria group</taxon>
        <taxon>Duganella</taxon>
    </lineage>
</organism>
<reference evidence="3" key="1">
    <citation type="submission" date="2019-12" db="EMBL/GenBank/DDBJ databases">
        <title>Novel species isolated from a subtropical stream in China.</title>
        <authorList>
            <person name="Lu H."/>
        </authorList>
    </citation>
    <scope>NUCLEOTIDE SEQUENCE [LARGE SCALE GENOMIC DNA]</scope>
    <source>
        <strain evidence="3">FT81W</strain>
    </source>
</reference>
<sequence>MPTNDIAVLLPGLLPALLRATVVLSLAVSAVFALRLPLRRCFGPGVAYAAWLAAPLCTLAALMPAAPEGSVLALRATPSGLSFATTMQELAPVASSMGARAYIVLAWLAGVLGAAALQIIRQRSYLRSLGKLTRRGGIAYADSPHAGPALVGLWRPIVVVPADFDDRYTLEERELILAHERAHASRRDPVANAAGAVLRCLNWFNPLAHVGERLMRADQELACDAGVMRRHPNARRSYANAMLKTQLSANAAPLACQWQSTHPLKERIMSLNQTTPYALRMTGRLLIAAAMATGGWAAWAAQEAPKGELYDIAMKLNVDGAKSAPHLHTRSDEPASFRSGEGAQQWQAQLTLKPADNGKMFISALVKHAGKPVSKPGLLVALGEPATVKIDTEDKSHMEMELTVTQLPKYAQRQKN</sequence>
<dbReference type="InterPro" id="IPR052173">
    <property type="entry name" value="Beta-lactam_resp_regulator"/>
</dbReference>
<proteinExistence type="predicted"/>